<keyword evidence="1" id="KW-0548">Nucleotidyltransferase</keyword>
<reference evidence="1" key="1">
    <citation type="submission" date="2020-04" db="EMBL/GenBank/DDBJ databases">
        <authorList>
            <person name="Alioto T."/>
            <person name="Alioto T."/>
            <person name="Gomez Garrido J."/>
        </authorList>
    </citation>
    <scope>NUCLEOTIDE SEQUENCE</scope>
    <source>
        <strain evidence="1">A484AB</strain>
    </source>
</reference>
<keyword evidence="1" id="KW-0695">RNA-directed DNA polymerase</keyword>
<dbReference type="Proteomes" id="UP001152795">
    <property type="component" value="Unassembled WGS sequence"/>
</dbReference>
<accession>A0A6S7HNG8</accession>
<evidence type="ECO:0000313" key="2">
    <source>
        <dbReference type="Proteomes" id="UP001152795"/>
    </source>
</evidence>
<dbReference type="AlphaFoldDB" id="A0A6S7HNG8"/>
<dbReference type="GO" id="GO:0003964">
    <property type="term" value="F:RNA-directed DNA polymerase activity"/>
    <property type="evidence" value="ECO:0007669"/>
    <property type="project" value="UniProtKB-KW"/>
</dbReference>
<dbReference type="OrthoDB" id="5981116at2759"/>
<evidence type="ECO:0000313" key="1">
    <source>
        <dbReference type="EMBL" id="CAB3997160.1"/>
    </source>
</evidence>
<gene>
    <name evidence="1" type="ORF">PACLA_8A073110</name>
</gene>
<keyword evidence="1" id="KW-0808">Transferase</keyword>
<keyword evidence="2" id="KW-1185">Reference proteome</keyword>
<comment type="caution">
    <text evidence="1">The sequence shown here is derived from an EMBL/GenBank/DDBJ whole genome shotgun (WGS) entry which is preliminary data.</text>
</comment>
<proteinExistence type="predicted"/>
<protein>
    <submittedName>
        <fullName evidence="1">RNA-directed DNA polymerase from transposon X-element</fullName>
    </submittedName>
</protein>
<organism evidence="1 2">
    <name type="scientific">Paramuricea clavata</name>
    <name type="common">Red gorgonian</name>
    <name type="synonym">Violescent sea-whip</name>
    <dbReference type="NCBI Taxonomy" id="317549"/>
    <lineage>
        <taxon>Eukaryota</taxon>
        <taxon>Metazoa</taxon>
        <taxon>Cnidaria</taxon>
        <taxon>Anthozoa</taxon>
        <taxon>Octocorallia</taxon>
        <taxon>Malacalcyonacea</taxon>
        <taxon>Plexauridae</taxon>
        <taxon>Paramuricea</taxon>
    </lineage>
</organism>
<dbReference type="EMBL" id="CACRXK020003037">
    <property type="protein sequence ID" value="CAB3997160.1"/>
    <property type="molecule type" value="Genomic_DNA"/>
</dbReference>
<name>A0A6S7HNG8_PARCT</name>
<sequence length="269" mass="31565">MGFNLGFPDQEHFRDELLNDQHGLPVVICSYPVTEQRFVLLLGNGLNLGMFLRFLAETSTTDEKNHVNRIVLSAEFVHDVLRSMDTEYDRECAKVLLSADKSRSDLDELGIKPDTAVKAVKHERKHKISRELENINALIPKKKDHWPKKRIEDLEEKKILHEERLAEIEVIKKRESKYGKQQFKQGVKRIADKIVEENRTKRRKLGQGASRKVDSDDEEFIVKCIKDKATAHGRRHDSVLYLNHRMKTKDFRDKVNYHRDRVRKEPNTF</sequence>